<dbReference type="RefSeq" id="WP_121688267.1">
    <property type="nucleotide sequence ID" value="NZ_RCUY01000005.1"/>
</dbReference>
<feature type="transmembrane region" description="Helical" evidence="1">
    <location>
        <begin position="35"/>
        <end position="55"/>
    </location>
</feature>
<reference evidence="2 3" key="1">
    <citation type="submission" date="2018-10" db="EMBL/GenBank/DDBJ databases">
        <authorList>
            <person name="Li J."/>
        </authorList>
    </citation>
    <scope>NUCLEOTIDE SEQUENCE [LARGE SCALE GENOMIC DNA]</scope>
    <source>
        <strain evidence="2 3">JCM 11654</strain>
    </source>
</reference>
<dbReference type="Proteomes" id="UP000269438">
    <property type="component" value="Unassembled WGS sequence"/>
</dbReference>
<dbReference type="SUPFAM" id="SSF48452">
    <property type="entry name" value="TPR-like"/>
    <property type="match status" value="1"/>
</dbReference>
<keyword evidence="1" id="KW-0472">Membrane</keyword>
<evidence type="ECO:0000256" key="1">
    <source>
        <dbReference type="SAM" id="Phobius"/>
    </source>
</evidence>
<dbReference type="OrthoDB" id="4485518at2"/>
<keyword evidence="1" id="KW-0812">Transmembrane</keyword>
<protein>
    <submittedName>
        <fullName evidence="2">Uncharacterized protein</fullName>
    </submittedName>
</protein>
<comment type="caution">
    <text evidence="2">The sequence shown here is derived from an EMBL/GenBank/DDBJ whole genome shotgun (WGS) entry which is preliminary data.</text>
</comment>
<accession>A0A3L7AUF5</accession>
<gene>
    <name evidence="2" type="ORF">D9V34_07865</name>
</gene>
<keyword evidence="1" id="KW-1133">Transmembrane helix</keyword>
<keyword evidence="3" id="KW-1185">Reference proteome</keyword>
<evidence type="ECO:0000313" key="3">
    <source>
        <dbReference type="Proteomes" id="UP000269438"/>
    </source>
</evidence>
<dbReference type="AlphaFoldDB" id="A0A3L7AUF5"/>
<sequence length="147" mass="16150">MRARLPAILVSAFLVICLILVGQKALVAIGTGEPIAIVIGIALVVLLLAGVWALWRELRFGSASSRLGRLLEERGLVPEDEVPVRPSGRPERAAVDELFPAYRAAVEAEPESWTAWFRLGIVYDGAGDRIRARQAIREAIRLERATR</sequence>
<evidence type="ECO:0000313" key="2">
    <source>
        <dbReference type="EMBL" id="RLP83138.1"/>
    </source>
</evidence>
<dbReference type="EMBL" id="RCUY01000005">
    <property type="protein sequence ID" value="RLP83138.1"/>
    <property type="molecule type" value="Genomic_DNA"/>
</dbReference>
<dbReference type="InterPro" id="IPR011990">
    <property type="entry name" value="TPR-like_helical_dom_sf"/>
</dbReference>
<organism evidence="2 3">
    <name type="scientific">Mycetocola lacteus</name>
    <dbReference type="NCBI Taxonomy" id="76637"/>
    <lineage>
        <taxon>Bacteria</taxon>
        <taxon>Bacillati</taxon>
        <taxon>Actinomycetota</taxon>
        <taxon>Actinomycetes</taxon>
        <taxon>Micrococcales</taxon>
        <taxon>Microbacteriaceae</taxon>
        <taxon>Mycetocola</taxon>
    </lineage>
</organism>
<proteinExistence type="predicted"/>
<dbReference type="Gene3D" id="1.25.40.10">
    <property type="entry name" value="Tetratricopeptide repeat domain"/>
    <property type="match status" value="1"/>
</dbReference>
<name>A0A3L7AUF5_9MICO</name>